<evidence type="ECO:0000313" key="2">
    <source>
        <dbReference type="EMBL" id="KAJ7221253.1"/>
    </source>
</evidence>
<evidence type="ECO:0000313" key="3">
    <source>
        <dbReference type="Proteomes" id="UP001219525"/>
    </source>
</evidence>
<name>A0AAD6VS43_9AGAR</name>
<organism evidence="2 3">
    <name type="scientific">Mycena pura</name>
    <dbReference type="NCBI Taxonomy" id="153505"/>
    <lineage>
        <taxon>Eukaryota</taxon>
        <taxon>Fungi</taxon>
        <taxon>Dikarya</taxon>
        <taxon>Basidiomycota</taxon>
        <taxon>Agaricomycotina</taxon>
        <taxon>Agaricomycetes</taxon>
        <taxon>Agaricomycetidae</taxon>
        <taxon>Agaricales</taxon>
        <taxon>Marasmiineae</taxon>
        <taxon>Mycenaceae</taxon>
        <taxon>Mycena</taxon>
    </lineage>
</organism>
<gene>
    <name evidence="2" type="ORF">GGX14DRAFT_388442</name>
</gene>
<accession>A0AAD6VS43</accession>
<proteinExistence type="predicted"/>
<dbReference type="EMBL" id="JARJCW010000008">
    <property type="protein sequence ID" value="KAJ7221253.1"/>
    <property type="molecule type" value="Genomic_DNA"/>
</dbReference>
<feature type="coiled-coil region" evidence="1">
    <location>
        <begin position="36"/>
        <end position="74"/>
    </location>
</feature>
<dbReference type="AlphaFoldDB" id="A0AAD6VS43"/>
<sequence>MNTCKQPCPSKVRTPRAASTILTRRRACALYREKQVRNLETLNEKARERMALRREKMKTDAALHEEALQRAREASCRYRKQKARELAFKQRERRDIEYIKKYGEEALANRNRTRQERRESARAAVELRTWEKAWRDEREKSAAGRRAQRDAAETLTSQWVDPRGFNIWDVSGKPAGWVRVWSIGNRNPRVYPYPHTFLSELELAVPNMENTSNYHFKRGRQKTTKGDRKLRIAHVQRPGLVVPVYAVADTQGEKDRYEELQVHSHVNDMIHNGKILGLNVDNGTFSVVEFGIRPTMPRWMLYSNSRAGCCVVVAAEFPMRARLNKTDAEAVPELEVWDITVLAVDGGQVEDVLFQHSAGSGSSKCGHGGV</sequence>
<evidence type="ECO:0000256" key="1">
    <source>
        <dbReference type="SAM" id="Coils"/>
    </source>
</evidence>
<protein>
    <submittedName>
        <fullName evidence="2">Uncharacterized protein</fullName>
    </submittedName>
</protein>
<dbReference type="Proteomes" id="UP001219525">
    <property type="component" value="Unassembled WGS sequence"/>
</dbReference>
<reference evidence="2" key="1">
    <citation type="submission" date="2023-03" db="EMBL/GenBank/DDBJ databases">
        <title>Massive genome expansion in bonnet fungi (Mycena s.s.) driven by repeated elements and novel gene families across ecological guilds.</title>
        <authorList>
            <consortium name="Lawrence Berkeley National Laboratory"/>
            <person name="Harder C.B."/>
            <person name="Miyauchi S."/>
            <person name="Viragh M."/>
            <person name="Kuo A."/>
            <person name="Thoen E."/>
            <person name="Andreopoulos B."/>
            <person name="Lu D."/>
            <person name="Skrede I."/>
            <person name="Drula E."/>
            <person name="Henrissat B."/>
            <person name="Morin E."/>
            <person name="Kohler A."/>
            <person name="Barry K."/>
            <person name="LaButti K."/>
            <person name="Morin E."/>
            <person name="Salamov A."/>
            <person name="Lipzen A."/>
            <person name="Mereny Z."/>
            <person name="Hegedus B."/>
            <person name="Baldrian P."/>
            <person name="Stursova M."/>
            <person name="Weitz H."/>
            <person name="Taylor A."/>
            <person name="Grigoriev I.V."/>
            <person name="Nagy L.G."/>
            <person name="Martin F."/>
            <person name="Kauserud H."/>
        </authorList>
    </citation>
    <scope>NUCLEOTIDE SEQUENCE</scope>
    <source>
        <strain evidence="2">9144</strain>
    </source>
</reference>
<comment type="caution">
    <text evidence="2">The sequence shown here is derived from an EMBL/GenBank/DDBJ whole genome shotgun (WGS) entry which is preliminary data.</text>
</comment>
<keyword evidence="3" id="KW-1185">Reference proteome</keyword>
<keyword evidence="1" id="KW-0175">Coiled coil</keyword>